<dbReference type="PANTHER" id="PTHR38593:SF1">
    <property type="entry name" value="BLR2558 PROTEIN"/>
    <property type="match status" value="1"/>
</dbReference>
<dbReference type="Pfam" id="PF13628">
    <property type="entry name" value="DUF4142"/>
    <property type="match status" value="1"/>
</dbReference>
<evidence type="ECO:0000259" key="2">
    <source>
        <dbReference type="Pfam" id="PF13628"/>
    </source>
</evidence>
<evidence type="ECO:0000313" key="4">
    <source>
        <dbReference type="Proteomes" id="UP001484239"/>
    </source>
</evidence>
<proteinExistence type="predicted"/>
<dbReference type="InterPro" id="IPR012347">
    <property type="entry name" value="Ferritin-like"/>
</dbReference>
<gene>
    <name evidence="3" type="ORF">WI372_09580</name>
</gene>
<keyword evidence="1" id="KW-0732">Signal</keyword>
<accession>A0ABU9E912</accession>
<keyword evidence="4" id="KW-1185">Reference proteome</keyword>
<evidence type="ECO:0000256" key="1">
    <source>
        <dbReference type="SAM" id="SignalP"/>
    </source>
</evidence>
<dbReference type="InterPro" id="IPR025419">
    <property type="entry name" value="DUF4142"/>
</dbReference>
<evidence type="ECO:0000313" key="3">
    <source>
        <dbReference type="EMBL" id="MEK9501228.1"/>
    </source>
</evidence>
<dbReference type="EMBL" id="JBBHLI010000004">
    <property type="protein sequence ID" value="MEK9501228.1"/>
    <property type="molecule type" value="Genomic_DNA"/>
</dbReference>
<name>A0ABU9E912_9BACT</name>
<protein>
    <submittedName>
        <fullName evidence="3">DUF4142 domain-containing protein</fullName>
    </submittedName>
</protein>
<feature type="signal peptide" evidence="1">
    <location>
        <begin position="1"/>
        <end position="25"/>
    </location>
</feature>
<dbReference type="Proteomes" id="UP001484239">
    <property type="component" value="Unassembled WGS sequence"/>
</dbReference>
<organism evidence="3 4">
    <name type="scientific">Gaopeijia maritima</name>
    <dbReference type="NCBI Taxonomy" id="3119007"/>
    <lineage>
        <taxon>Bacteria</taxon>
        <taxon>Pseudomonadati</taxon>
        <taxon>Gemmatimonadota</taxon>
        <taxon>Longimicrobiia</taxon>
        <taxon>Gaopeijiales</taxon>
        <taxon>Gaopeijiaceae</taxon>
        <taxon>Gaopeijia</taxon>
    </lineage>
</organism>
<comment type="caution">
    <text evidence="3">The sequence shown here is derived from an EMBL/GenBank/DDBJ whole genome shotgun (WGS) entry which is preliminary data.</text>
</comment>
<feature type="domain" description="DUF4142" evidence="2">
    <location>
        <begin position="29"/>
        <end position="170"/>
    </location>
</feature>
<dbReference type="RefSeq" id="WP_405277387.1">
    <property type="nucleotide sequence ID" value="NZ_JBBHLI010000004.1"/>
</dbReference>
<reference evidence="3 4" key="1">
    <citation type="submission" date="2024-02" db="EMBL/GenBank/DDBJ databases">
        <title>A novel Gemmatimonadota bacterium.</title>
        <authorList>
            <person name="Du Z.-J."/>
            <person name="Ye Y.-Q."/>
        </authorList>
    </citation>
    <scope>NUCLEOTIDE SEQUENCE [LARGE SCALE GENOMIC DNA]</scope>
    <source>
        <strain evidence="3 4">DH-20</strain>
    </source>
</reference>
<sequence length="177" mass="19076">MTFQPLRVLALISLALPTASTAARAQTLDDAAIAHIAVTANQLDVVGAEQALERSTDPGVRAFAETMIRDHRGVIEQAAALAEKLGVTPADNDTSRGLTTAAEEIRRDLDDLRGAAFDRAYIDNEVAYHETVIGAVEETLIPHTSNAELRSLLEAVVPALKAHLEHARRLRSELARP</sequence>
<feature type="chain" id="PRO_5045373775" evidence="1">
    <location>
        <begin position="26"/>
        <end position="177"/>
    </location>
</feature>
<dbReference type="PANTHER" id="PTHR38593">
    <property type="entry name" value="BLR2558 PROTEIN"/>
    <property type="match status" value="1"/>
</dbReference>
<dbReference type="Gene3D" id="1.20.1260.10">
    <property type="match status" value="1"/>
</dbReference>